<organism evidence="1 2">
    <name type="scientific">Salinimicrobium marinum</name>
    <dbReference type="NCBI Taxonomy" id="680283"/>
    <lineage>
        <taxon>Bacteria</taxon>
        <taxon>Pseudomonadati</taxon>
        <taxon>Bacteroidota</taxon>
        <taxon>Flavobacteriia</taxon>
        <taxon>Flavobacteriales</taxon>
        <taxon>Flavobacteriaceae</taxon>
        <taxon>Salinimicrobium</taxon>
    </lineage>
</organism>
<dbReference type="AlphaFoldDB" id="A0A918VWG7"/>
<dbReference type="RefSeq" id="WP_229793653.1">
    <property type="nucleotide sequence ID" value="NZ_BMXB01000002.1"/>
</dbReference>
<comment type="caution">
    <text evidence="1">The sequence shown here is derived from an EMBL/GenBank/DDBJ whole genome shotgun (WGS) entry which is preliminary data.</text>
</comment>
<name>A0A918VWG7_9FLAO</name>
<dbReference type="EMBL" id="BMXB01000002">
    <property type="protein sequence ID" value="GHA29777.1"/>
    <property type="molecule type" value="Genomic_DNA"/>
</dbReference>
<evidence type="ECO:0000313" key="2">
    <source>
        <dbReference type="Proteomes" id="UP000610456"/>
    </source>
</evidence>
<proteinExistence type="predicted"/>
<dbReference type="InterPro" id="IPR032710">
    <property type="entry name" value="NTF2-like_dom_sf"/>
</dbReference>
<dbReference type="Gene3D" id="3.10.450.50">
    <property type="match status" value="1"/>
</dbReference>
<reference evidence="1" key="2">
    <citation type="submission" date="2020-09" db="EMBL/GenBank/DDBJ databases">
        <authorList>
            <person name="Sun Q."/>
            <person name="Kim S."/>
        </authorList>
    </citation>
    <scope>NUCLEOTIDE SEQUENCE</scope>
    <source>
        <strain evidence="1">KCTC 12719</strain>
    </source>
</reference>
<sequence>MKKLISALFIIVFSITSYSQKTSEEENVKQTIETFFDGFHSRDSLIMKSVVNEEIVMQSIGRNPEGELKLHHEDFGKFLKSIISIPATTLFREELHSYEIKIDGDMANVWTPYTLYVNEVFQHCGVNNFQLFRKNEEWQIIYLVDTRRKEGCDQRKLE</sequence>
<evidence type="ECO:0008006" key="3">
    <source>
        <dbReference type="Google" id="ProtNLM"/>
    </source>
</evidence>
<keyword evidence="2" id="KW-1185">Reference proteome</keyword>
<evidence type="ECO:0000313" key="1">
    <source>
        <dbReference type="EMBL" id="GHA29777.1"/>
    </source>
</evidence>
<dbReference type="SUPFAM" id="SSF54427">
    <property type="entry name" value="NTF2-like"/>
    <property type="match status" value="1"/>
</dbReference>
<gene>
    <name evidence="1" type="ORF">GCM10007103_08800</name>
</gene>
<reference evidence="1" key="1">
    <citation type="journal article" date="2014" name="Int. J. Syst. Evol. Microbiol.">
        <title>Complete genome sequence of Corynebacterium casei LMG S-19264T (=DSM 44701T), isolated from a smear-ripened cheese.</title>
        <authorList>
            <consortium name="US DOE Joint Genome Institute (JGI-PGF)"/>
            <person name="Walter F."/>
            <person name="Albersmeier A."/>
            <person name="Kalinowski J."/>
            <person name="Ruckert C."/>
        </authorList>
    </citation>
    <scope>NUCLEOTIDE SEQUENCE</scope>
    <source>
        <strain evidence="1">KCTC 12719</strain>
    </source>
</reference>
<dbReference type="Proteomes" id="UP000610456">
    <property type="component" value="Unassembled WGS sequence"/>
</dbReference>
<accession>A0A918VWG7</accession>
<protein>
    <recommendedName>
        <fullName evidence="3">Lumazine-binding</fullName>
    </recommendedName>
</protein>